<proteinExistence type="predicted"/>
<comment type="caution">
    <text evidence="1">The sequence shown here is derived from an EMBL/GenBank/DDBJ whole genome shotgun (WGS) entry which is preliminary data.</text>
</comment>
<evidence type="ECO:0000313" key="1">
    <source>
        <dbReference type="EMBL" id="KAH7915624.1"/>
    </source>
</evidence>
<dbReference type="EMBL" id="MU267598">
    <property type="protein sequence ID" value="KAH7915624.1"/>
    <property type="molecule type" value="Genomic_DNA"/>
</dbReference>
<keyword evidence="2" id="KW-1185">Reference proteome</keyword>
<name>A0ACB8AR34_9AGAM</name>
<dbReference type="Proteomes" id="UP000790377">
    <property type="component" value="Unassembled WGS sequence"/>
</dbReference>
<accession>A0ACB8AR34</accession>
<sequence>MALAGLKVIEFAGLAPAPFAGLVLAHNGATVVRIDRPSSVTTDLLCDGKHSIILDTKLPGGLATAKRLIAQADVVIDPFRPGVLERMGLGPDVFYNNKEKAGLNDKLIFARMSGFPRNGPHGAMAGHDINYIALSGVLSLLPGTRDKPSFPLNLLGDFAGGGMMCAMGILLALIERGKSGRGQVVDADMVSGTRYVSSFPLLNAAISSPLFNESRGGNFLDGGAPFYDVYTCLDGRWMSVGCLETTFFAEFIEKFDEALGEEARSGWKPTIATHSNRKEWAQLRNYLEQGFKTRPRDYWAEVFHGSDACAVPVLSPNEAAEITSSKSLQPTLHPELMRTRPSPHSQAIKLLEPGQHTDDILTELGLSCGERRQLALEGALGTQAQTNVRGMYKL</sequence>
<protein>
    <submittedName>
        <fullName evidence="1">CoA-transferase family III</fullName>
    </submittedName>
</protein>
<reference evidence="1" key="1">
    <citation type="journal article" date="2021" name="New Phytol.">
        <title>Evolutionary innovations through gain and loss of genes in the ectomycorrhizal Boletales.</title>
        <authorList>
            <person name="Wu G."/>
            <person name="Miyauchi S."/>
            <person name="Morin E."/>
            <person name="Kuo A."/>
            <person name="Drula E."/>
            <person name="Varga T."/>
            <person name="Kohler A."/>
            <person name="Feng B."/>
            <person name="Cao Y."/>
            <person name="Lipzen A."/>
            <person name="Daum C."/>
            <person name="Hundley H."/>
            <person name="Pangilinan J."/>
            <person name="Johnson J."/>
            <person name="Barry K."/>
            <person name="LaButti K."/>
            <person name="Ng V."/>
            <person name="Ahrendt S."/>
            <person name="Min B."/>
            <person name="Choi I.G."/>
            <person name="Park H."/>
            <person name="Plett J.M."/>
            <person name="Magnuson J."/>
            <person name="Spatafora J.W."/>
            <person name="Nagy L.G."/>
            <person name="Henrissat B."/>
            <person name="Grigoriev I.V."/>
            <person name="Yang Z.L."/>
            <person name="Xu J."/>
            <person name="Martin F.M."/>
        </authorList>
    </citation>
    <scope>NUCLEOTIDE SEQUENCE</scope>
    <source>
        <strain evidence="1">ATCC 28755</strain>
    </source>
</reference>
<evidence type="ECO:0000313" key="2">
    <source>
        <dbReference type="Proteomes" id="UP000790377"/>
    </source>
</evidence>
<organism evidence="1 2">
    <name type="scientific">Hygrophoropsis aurantiaca</name>
    <dbReference type="NCBI Taxonomy" id="72124"/>
    <lineage>
        <taxon>Eukaryota</taxon>
        <taxon>Fungi</taxon>
        <taxon>Dikarya</taxon>
        <taxon>Basidiomycota</taxon>
        <taxon>Agaricomycotina</taxon>
        <taxon>Agaricomycetes</taxon>
        <taxon>Agaricomycetidae</taxon>
        <taxon>Boletales</taxon>
        <taxon>Coniophorineae</taxon>
        <taxon>Hygrophoropsidaceae</taxon>
        <taxon>Hygrophoropsis</taxon>
    </lineage>
</organism>
<gene>
    <name evidence="1" type="ORF">BJ138DRAFT_1109499</name>
</gene>